<keyword evidence="4" id="KW-0012">Acyltransferase</keyword>
<evidence type="ECO:0000256" key="1">
    <source>
        <dbReference type="ARBA" id="ARBA00007274"/>
    </source>
</evidence>
<dbReference type="SUPFAM" id="SSF51161">
    <property type="entry name" value="Trimeric LpxA-like enzymes"/>
    <property type="match status" value="1"/>
</dbReference>
<dbReference type="CDD" id="cd03349">
    <property type="entry name" value="LbH_XAT"/>
    <property type="match status" value="1"/>
</dbReference>
<dbReference type="OrthoDB" id="9815592at2"/>
<comment type="similarity">
    <text evidence="1">Belongs to the transferase hexapeptide repeat family.</text>
</comment>
<evidence type="ECO:0000256" key="2">
    <source>
        <dbReference type="ARBA" id="ARBA00022679"/>
    </source>
</evidence>
<dbReference type="GO" id="GO:0016746">
    <property type="term" value="F:acyltransferase activity"/>
    <property type="evidence" value="ECO:0007669"/>
    <property type="project" value="UniProtKB-KW"/>
</dbReference>
<evidence type="ECO:0000256" key="5">
    <source>
        <dbReference type="SAM" id="MobiDB-lite"/>
    </source>
</evidence>
<dbReference type="PANTHER" id="PTHR43300:SF11">
    <property type="entry name" value="ACETYLTRANSFERASE RV3034C-RELATED"/>
    <property type="match status" value="1"/>
</dbReference>
<protein>
    <submittedName>
        <fullName evidence="6">Virginiamycin A acetyltransferase</fullName>
    </submittedName>
</protein>
<feature type="region of interest" description="Disordered" evidence="5">
    <location>
        <begin position="1"/>
        <end position="23"/>
    </location>
</feature>
<gene>
    <name evidence="6" type="ORF">C8N31_1253</name>
</gene>
<comment type="caution">
    <text evidence="6">The sequence shown here is derived from an EMBL/GenBank/DDBJ whole genome shotgun (WGS) entry which is preliminary data.</text>
</comment>
<dbReference type="InterPro" id="IPR050179">
    <property type="entry name" value="Trans_hexapeptide_repeat"/>
</dbReference>
<evidence type="ECO:0000256" key="3">
    <source>
        <dbReference type="ARBA" id="ARBA00022737"/>
    </source>
</evidence>
<accession>A0A2T6BW94</accession>
<dbReference type="EMBL" id="QBKU01000025">
    <property type="protein sequence ID" value="PTX60352.1"/>
    <property type="molecule type" value="Genomic_DNA"/>
</dbReference>
<keyword evidence="3" id="KW-0677">Repeat</keyword>
<dbReference type="RefSeq" id="WP_025046895.1">
    <property type="nucleotide sequence ID" value="NZ_QBKU01000025.1"/>
</dbReference>
<evidence type="ECO:0000313" key="7">
    <source>
        <dbReference type="Proteomes" id="UP000244092"/>
    </source>
</evidence>
<name>A0A2T6BW94_9RHOB</name>
<keyword evidence="2 6" id="KW-0808">Transferase</keyword>
<evidence type="ECO:0000313" key="6">
    <source>
        <dbReference type="EMBL" id="PTX60352.1"/>
    </source>
</evidence>
<dbReference type="Gene3D" id="2.160.10.10">
    <property type="entry name" value="Hexapeptide repeat proteins"/>
    <property type="match status" value="1"/>
</dbReference>
<dbReference type="InterPro" id="IPR001451">
    <property type="entry name" value="Hexapep"/>
</dbReference>
<dbReference type="Pfam" id="PF00132">
    <property type="entry name" value="Hexapep"/>
    <property type="match status" value="1"/>
</dbReference>
<sequence>MPDPNDLRPFPAPDTSHPVRLPDGSPHAGTVFLNAVLDHPRFVVGDYTYASAFDPPKDWAARLAPYLFDFSPEHLHIGKFCQIAAGALFITSSANHRYDGISSYPFAVFGGGPIEGRPSMPAPGADTRIGHDVWIGQGARILPGADIGDGVIIGAGAVVGGTVPPYCIVGGNPAQVLRQRFSKVDAKRLQQVAWWDWPIDVILAHEALIVAGDVDALEAVAVE</sequence>
<dbReference type="AlphaFoldDB" id="A0A2T6BW94"/>
<dbReference type="PROSITE" id="PS00101">
    <property type="entry name" value="HEXAPEP_TRANSFERASES"/>
    <property type="match status" value="1"/>
</dbReference>
<dbReference type="PANTHER" id="PTHR43300">
    <property type="entry name" value="ACETYLTRANSFERASE"/>
    <property type="match status" value="1"/>
</dbReference>
<organism evidence="6 7">
    <name type="scientific">Sulfitobacter mediterraneus</name>
    <dbReference type="NCBI Taxonomy" id="83219"/>
    <lineage>
        <taxon>Bacteria</taxon>
        <taxon>Pseudomonadati</taxon>
        <taxon>Pseudomonadota</taxon>
        <taxon>Alphaproteobacteria</taxon>
        <taxon>Rhodobacterales</taxon>
        <taxon>Roseobacteraceae</taxon>
        <taxon>Sulfitobacter</taxon>
    </lineage>
</organism>
<dbReference type="InterPro" id="IPR018357">
    <property type="entry name" value="Hexapep_transf_CS"/>
</dbReference>
<dbReference type="InterPro" id="IPR011004">
    <property type="entry name" value="Trimer_LpxA-like_sf"/>
</dbReference>
<proteinExistence type="inferred from homology"/>
<evidence type="ECO:0000256" key="4">
    <source>
        <dbReference type="ARBA" id="ARBA00023315"/>
    </source>
</evidence>
<reference evidence="6 7" key="1">
    <citation type="submission" date="2018-04" db="EMBL/GenBank/DDBJ databases">
        <title>Genomic Encyclopedia of Archaeal and Bacterial Type Strains, Phase II (KMG-II): from individual species to whole genera.</title>
        <authorList>
            <person name="Goeker M."/>
        </authorList>
    </citation>
    <scope>NUCLEOTIDE SEQUENCE [LARGE SCALE GENOMIC DNA]</scope>
    <source>
        <strain evidence="6 7">DSM 12244</strain>
    </source>
</reference>
<dbReference type="Proteomes" id="UP000244092">
    <property type="component" value="Unassembled WGS sequence"/>
</dbReference>